<dbReference type="PANTHER" id="PTHR23220">
    <property type="entry name" value="INTEGRIN ALPHA"/>
    <property type="match status" value="1"/>
</dbReference>
<dbReference type="GO" id="GO:0007160">
    <property type="term" value="P:cell-matrix adhesion"/>
    <property type="evidence" value="ECO:0007669"/>
    <property type="project" value="TreeGrafter"/>
</dbReference>
<dbReference type="Gene3D" id="2.130.10.130">
    <property type="entry name" value="Integrin alpha, N-terminal"/>
    <property type="match status" value="1"/>
</dbReference>
<evidence type="ECO:0000256" key="2">
    <source>
        <dbReference type="ARBA" id="ARBA00022737"/>
    </source>
</evidence>
<keyword evidence="5" id="KW-0675">Receptor</keyword>
<organism evidence="6">
    <name type="scientific">Echinostoma caproni</name>
    <dbReference type="NCBI Taxonomy" id="27848"/>
    <lineage>
        <taxon>Eukaryota</taxon>
        <taxon>Metazoa</taxon>
        <taxon>Spiralia</taxon>
        <taxon>Lophotrochozoa</taxon>
        <taxon>Platyhelminthes</taxon>
        <taxon>Trematoda</taxon>
        <taxon>Digenea</taxon>
        <taxon>Plagiorchiida</taxon>
        <taxon>Echinostomata</taxon>
        <taxon>Echinostomatoidea</taxon>
        <taxon>Echinostomatidae</taxon>
        <taxon>Echinostoma</taxon>
    </lineage>
</organism>
<dbReference type="SMART" id="SM00191">
    <property type="entry name" value="Int_alpha"/>
    <property type="match status" value="3"/>
</dbReference>
<dbReference type="GO" id="GO:0008305">
    <property type="term" value="C:integrin complex"/>
    <property type="evidence" value="ECO:0007669"/>
    <property type="project" value="InterPro"/>
</dbReference>
<dbReference type="PROSITE" id="PS51470">
    <property type="entry name" value="FG_GAP"/>
    <property type="match status" value="3"/>
</dbReference>
<dbReference type="AlphaFoldDB" id="A0A183AGK0"/>
<evidence type="ECO:0000256" key="1">
    <source>
        <dbReference type="ARBA" id="ARBA00022729"/>
    </source>
</evidence>
<feature type="repeat" description="FG-GAP" evidence="4">
    <location>
        <begin position="210"/>
        <end position="273"/>
    </location>
</feature>
<feature type="repeat" description="FG-GAP" evidence="4">
    <location>
        <begin position="57"/>
        <end position="122"/>
    </location>
</feature>
<dbReference type="InterPro" id="IPR000413">
    <property type="entry name" value="Integrin_alpha"/>
</dbReference>
<dbReference type="InterPro" id="IPR013519">
    <property type="entry name" value="Int_alpha_beta-p"/>
</dbReference>
<comment type="similarity">
    <text evidence="5">Belongs to the integrin alpha chain family.</text>
</comment>
<protein>
    <submittedName>
        <fullName evidence="6">Integrin_alpha2 domain-containing protein</fullName>
    </submittedName>
</protein>
<dbReference type="GO" id="GO:0098609">
    <property type="term" value="P:cell-cell adhesion"/>
    <property type="evidence" value="ECO:0007669"/>
    <property type="project" value="TreeGrafter"/>
</dbReference>
<reference evidence="6" key="1">
    <citation type="submission" date="2016-06" db="UniProtKB">
        <authorList>
            <consortium name="WormBaseParasite"/>
        </authorList>
    </citation>
    <scope>IDENTIFICATION</scope>
</reference>
<comment type="subcellular location">
    <subcellularLocation>
        <location evidence="5">Membrane</location>
        <topology evidence="5">Single-pass type I membrane protein</topology>
    </subcellularLocation>
</comment>
<evidence type="ECO:0000256" key="4">
    <source>
        <dbReference type="PROSITE-ProRule" id="PRU00803"/>
    </source>
</evidence>
<dbReference type="Pfam" id="PF01839">
    <property type="entry name" value="FG-GAP"/>
    <property type="match status" value="2"/>
</dbReference>
<dbReference type="InterPro" id="IPR013517">
    <property type="entry name" value="FG-GAP"/>
</dbReference>
<evidence type="ECO:0000256" key="5">
    <source>
        <dbReference type="RuleBase" id="RU003762"/>
    </source>
</evidence>
<dbReference type="WBParaSite" id="ECPE_0000609801-mRNA-1">
    <property type="protein sequence ID" value="ECPE_0000609801-mRNA-1"/>
    <property type="gene ID" value="ECPE_0000609801"/>
</dbReference>
<name>A0A183AGK0_9TREM</name>
<dbReference type="PRINTS" id="PR01185">
    <property type="entry name" value="INTEGRINA"/>
</dbReference>
<keyword evidence="3" id="KW-0325">Glycoprotein</keyword>
<keyword evidence="5" id="KW-0130">Cell adhesion</keyword>
<evidence type="ECO:0000256" key="3">
    <source>
        <dbReference type="ARBA" id="ARBA00023180"/>
    </source>
</evidence>
<dbReference type="GO" id="GO:0005178">
    <property type="term" value="F:integrin binding"/>
    <property type="evidence" value="ECO:0007669"/>
    <property type="project" value="TreeGrafter"/>
</dbReference>
<sequence length="565" mass="61976">LDTSDRIFAPRSGSQRPLHVAFGGPGVPASGWKSDTVGSGLVLFYPRPAPKDQQDIQPVLRLSGTQFGSRFGHSLILIDINGDGWDDLIVGAPYHYLKAEEGRQPNYGAVFVFLNQQAHFSQPVDDQASRKPFSYEPDNAHQILIPTEDEHQCKVSSLSGFGAALTALGDINRDGYEDFAVGAPYGENGGVVYIYHGSKSGRIEHPTQIICPELIQTTQKLEGLGFAVGLNGLDLDENSYPDVAIGAPMSDTVIVLRARPIVKFQTHIVLMDGSTELPTDMEQLPECKQESQMLPGYHATKVRCTDARVFVTYTSIDGLSCQPGKEYKVDLILKSEPVEAWLNEKWGDDQEIIAERKKRDIIMCGGRPVSNSGETNGNGTKRTVYQKYTIPPITFSGERPVTEFGAEADRFFRTNRSVWQSGLASPGGYLPLTLSATCREQADSRSMSRAELANAKQIRLLFRLTFKNPCFGRTCCPRIKVDYDIKVTRDKNGPVVHIGDDKAQTIEIQAIVTNVGEDPAYMVNLISSFPSTLLELDVSHVCVPACVLFCAHTCTCACVCACVRA</sequence>
<dbReference type="GO" id="GO:0007229">
    <property type="term" value="P:integrin-mediated signaling pathway"/>
    <property type="evidence" value="ECO:0007669"/>
    <property type="project" value="UniProtKB-KW"/>
</dbReference>
<feature type="repeat" description="FG-GAP" evidence="4">
    <location>
        <begin position="147"/>
        <end position="204"/>
    </location>
</feature>
<dbReference type="PANTHER" id="PTHR23220:SF122">
    <property type="entry name" value="INTEGRIN ALPHA-PS1"/>
    <property type="match status" value="1"/>
</dbReference>
<dbReference type="GO" id="GO:0009897">
    <property type="term" value="C:external side of plasma membrane"/>
    <property type="evidence" value="ECO:0007669"/>
    <property type="project" value="TreeGrafter"/>
</dbReference>
<accession>A0A183AGK0</accession>
<dbReference type="GO" id="GO:0033627">
    <property type="term" value="P:cell adhesion mediated by integrin"/>
    <property type="evidence" value="ECO:0007669"/>
    <property type="project" value="TreeGrafter"/>
</dbReference>
<keyword evidence="5" id="KW-0401">Integrin</keyword>
<evidence type="ECO:0000313" key="6">
    <source>
        <dbReference type="WBParaSite" id="ECPE_0000609801-mRNA-1"/>
    </source>
</evidence>
<proteinExistence type="inferred from homology"/>
<keyword evidence="2" id="KW-0677">Repeat</keyword>
<dbReference type="SUPFAM" id="SSF69318">
    <property type="entry name" value="Integrin alpha N-terminal domain"/>
    <property type="match status" value="1"/>
</dbReference>
<dbReference type="InterPro" id="IPR028994">
    <property type="entry name" value="Integrin_alpha_N"/>
</dbReference>
<keyword evidence="1" id="KW-0732">Signal</keyword>